<organism evidence="2 3">
    <name type="scientific">Austropuccinia psidii MF-1</name>
    <dbReference type="NCBI Taxonomy" id="1389203"/>
    <lineage>
        <taxon>Eukaryota</taxon>
        <taxon>Fungi</taxon>
        <taxon>Dikarya</taxon>
        <taxon>Basidiomycota</taxon>
        <taxon>Pucciniomycotina</taxon>
        <taxon>Pucciniomycetes</taxon>
        <taxon>Pucciniales</taxon>
        <taxon>Sphaerophragmiaceae</taxon>
        <taxon>Austropuccinia</taxon>
    </lineage>
</organism>
<dbReference type="AlphaFoldDB" id="A0A9Q3HZC0"/>
<feature type="compositionally biased region" description="Basic residues" evidence="1">
    <location>
        <begin position="1"/>
        <end position="14"/>
    </location>
</feature>
<comment type="caution">
    <text evidence="2">The sequence shown here is derived from an EMBL/GenBank/DDBJ whole genome shotgun (WGS) entry which is preliminary data.</text>
</comment>
<accession>A0A9Q3HZC0</accession>
<keyword evidence="3" id="KW-1185">Reference proteome</keyword>
<sequence length="95" mass="10904">MLGQYHKQKEKKQKSQLSPSLSRHDRNLGNPSANTGLDRSILDWVEAIFDIKPPSFLIPTPPTEEHIQSFENHFSAFKEKYTVHIKGSLDSAERE</sequence>
<feature type="region of interest" description="Disordered" evidence="1">
    <location>
        <begin position="1"/>
        <end position="36"/>
    </location>
</feature>
<evidence type="ECO:0000256" key="1">
    <source>
        <dbReference type="SAM" id="MobiDB-lite"/>
    </source>
</evidence>
<evidence type="ECO:0000313" key="2">
    <source>
        <dbReference type="EMBL" id="MBW0521697.1"/>
    </source>
</evidence>
<dbReference type="EMBL" id="AVOT02029025">
    <property type="protein sequence ID" value="MBW0521697.1"/>
    <property type="molecule type" value="Genomic_DNA"/>
</dbReference>
<evidence type="ECO:0000313" key="3">
    <source>
        <dbReference type="Proteomes" id="UP000765509"/>
    </source>
</evidence>
<reference evidence="2" key="1">
    <citation type="submission" date="2021-03" db="EMBL/GenBank/DDBJ databases">
        <title>Draft genome sequence of rust myrtle Austropuccinia psidii MF-1, a brazilian biotype.</title>
        <authorList>
            <person name="Quecine M.C."/>
            <person name="Pachon D.M.R."/>
            <person name="Bonatelli M.L."/>
            <person name="Correr F.H."/>
            <person name="Franceschini L.M."/>
            <person name="Leite T.F."/>
            <person name="Margarido G.R.A."/>
            <person name="Almeida C.A."/>
            <person name="Ferrarezi J.A."/>
            <person name="Labate C.A."/>
        </authorList>
    </citation>
    <scope>NUCLEOTIDE SEQUENCE</scope>
    <source>
        <strain evidence="2">MF-1</strain>
    </source>
</reference>
<gene>
    <name evidence="2" type="ORF">O181_061412</name>
</gene>
<protein>
    <submittedName>
        <fullName evidence="2">Uncharacterized protein</fullName>
    </submittedName>
</protein>
<dbReference type="Proteomes" id="UP000765509">
    <property type="component" value="Unassembled WGS sequence"/>
</dbReference>
<proteinExistence type="predicted"/>
<name>A0A9Q3HZC0_9BASI</name>